<dbReference type="InterPro" id="IPR031953">
    <property type="entry name" value="mRNA_decap_C"/>
</dbReference>
<dbReference type="PANTHER" id="PTHR16290">
    <property type="entry name" value="TRANSCRIPTION FACTOR SMIF DECAPPING ENZYME DCP1"/>
    <property type="match status" value="1"/>
</dbReference>
<name>A0A183U1E4_TOXCA</name>
<dbReference type="InterPro" id="IPR011993">
    <property type="entry name" value="PH-like_dom_sf"/>
</dbReference>
<evidence type="ECO:0000256" key="3">
    <source>
        <dbReference type="ARBA" id="ARBA00022490"/>
    </source>
</evidence>
<dbReference type="GO" id="GO:0000932">
    <property type="term" value="C:P-body"/>
    <property type="evidence" value="ECO:0007669"/>
    <property type="project" value="TreeGrafter"/>
</dbReference>
<evidence type="ECO:0000256" key="4">
    <source>
        <dbReference type="ARBA" id="ARBA00022664"/>
    </source>
</evidence>
<dbReference type="AlphaFoldDB" id="A0A183U1E4"/>
<dbReference type="Gene3D" id="6.10.140.2030">
    <property type="match status" value="1"/>
</dbReference>
<dbReference type="SUPFAM" id="SSF50729">
    <property type="entry name" value="PH domain-like"/>
    <property type="match status" value="1"/>
</dbReference>
<dbReference type="GO" id="GO:0006397">
    <property type="term" value="P:mRNA processing"/>
    <property type="evidence" value="ECO:0007669"/>
    <property type="project" value="UniProtKB-KW"/>
</dbReference>
<evidence type="ECO:0000256" key="5">
    <source>
        <dbReference type="ARBA" id="ARBA00023161"/>
    </source>
</evidence>
<keyword evidence="5" id="KW-0866">Nonsense-mediated mRNA decay</keyword>
<evidence type="ECO:0000313" key="9">
    <source>
        <dbReference type="Proteomes" id="UP000050794"/>
    </source>
</evidence>
<protein>
    <submittedName>
        <fullName evidence="10">mRNA_decap_C domain-containing protein</fullName>
    </submittedName>
</protein>
<sequence length="321" mass="35069">MSDGSGKKARSVDAMNLTSVQRIDPCAVAIVDKSTHAALYSFDAVKEEWTKTDIEGPLLIHRRADRPAHSMINEITGLWFYERDDCIRIYKLLTRLVAENDTQSPAVTSLAPDANFDVLSLSSRAHTQSVPLGSTEHTPTKNHQDTSANNANSSKCGTYEMPVMLQKLLCEESGIAKRTMPTKGALNADQIEKQLVHGESNHLLLDKLAVSHAKLPPNYSSVSLGALSTTAVGGSDSGTIPDEAANTEQSFSRSACNNKTFRVASELKRSCSANDTNTAPIVPLTKEQMLQALTHLLRMDDDFVVQLHRAYVDSLNYRLGL</sequence>
<dbReference type="Gene3D" id="2.30.29.30">
    <property type="entry name" value="Pleckstrin-homology domain (PH domain)/Phosphotyrosine-binding domain (PTB)"/>
    <property type="match status" value="1"/>
</dbReference>
<feature type="domain" description="mRNA-decapping enzyme C-terminal" evidence="7">
    <location>
        <begin position="283"/>
        <end position="317"/>
    </location>
</feature>
<dbReference type="GO" id="GO:0008047">
    <property type="term" value="F:enzyme activator activity"/>
    <property type="evidence" value="ECO:0007669"/>
    <property type="project" value="InterPro"/>
</dbReference>
<gene>
    <name evidence="8" type="ORF">TCNE_LOCUS2314</name>
</gene>
<dbReference type="EMBL" id="UYWY01002233">
    <property type="protein sequence ID" value="VDM27862.1"/>
    <property type="molecule type" value="Genomic_DNA"/>
</dbReference>
<feature type="compositionally biased region" description="Polar residues" evidence="6">
    <location>
        <begin position="127"/>
        <end position="137"/>
    </location>
</feature>
<dbReference type="GO" id="GO:0000290">
    <property type="term" value="P:deadenylation-dependent decapping of nuclear-transcribed mRNA"/>
    <property type="evidence" value="ECO:0007669"/>
    <property type="project" value="InterPro"/>
</dbReference>
<evidence type="ECO:0000256" key="6">
    <source>
        <dbReference type="SAM" id="MobiDB-lite"/>
    </source>
</evidence>
<comment type="subcellular location">
    <subcellularLocation>
        <location evidence="1">Cytoplasm</location>
    </subcellularLocation>
</comment>
<feature type="region of interest" description="Disordered" evidence="6">
    <location>
        <begin position="127"/>
        <end position="154"/>
    </location>
</feature>
<dbReference type="Proteomes" id="UP000050794">
    <property type="component" value="Unassembled WGS sequence"/>
</dbReference>
<reference evidence="10" key="1">
    <citation type="submission" date="2016-06" db="UniProtKB">
        <authorList>
            <consortium name="WormBaseParasite"/>
        </authorList>
    </citation>
    <scope>IDENTIFICATION</scope>
</reference>
<dbReference type="InterPro" id="IPR010334">
    <property type="entry name" value="Dcp1"/>
</dbReference>
<dbReference type="GO" id="GO:0031087">
    <property type="term" value="P:deadenylation-independent decapping of nuclear-transcribed mRNA"/>
    <property type="evidence" value="ECO:0007669"/>
    <property type="project" value="TreeGrafter"/>
</dbReference>
<keyword evidence="4" id="KW-0507">mRNA processing</keyword>
<accession>A0A183U1E4</accession>
<dbReference type="GO" id="GO:0003729">
    <property type="term" value="F:mRNA binding"/>
    <property type="evidence" value="ECO:0007669"/>
    <property type="project" value="TreeGrafter"/>
</dbReference>
<dbReference type="PANTHER" id="PTHR16290:SF0">
    <property type="entry name" value="DECAPPING PROTEIN 1, ISOFORM A"/>
    <property type="match status" value="1"/>
</dbReference>
<feature type="compositionally biased region" description="Polar residues" evidence="6">
    <location>
        <begin position="145"/>
        <end position="154"/>
    </location>
</feature>
<organism evidence="9 10">
    <name type="scientific">Toxocara canis</name>
    <name type="common">Canine roundworm</name>
    <dbReference type="NCBI Taxonomy" id="6265"/>
    <lineage>
        <taxon>Eukaryota</taxon>
        <taxon>Metazoa</taxon>
        <taxon>Ecdysozoa</taxon>
        <taxon>Nematoda</taxon>
        <taxon>Chromadorea</taxon>
        <taxon>Rhabditida</taxon>
        <taxon>Spirurina</taxon>
        <taxon>Ascaridomorpha</taxon>
        <taxon>Ascaridoidea</taxon>
        <taxon>Toxocaridae</taxon>
        <taxon>Toxocara</taxon>
    </lineage>
</organism>
<dbReference type="Pfam" id="PF06058">
    <property type="entry name" value="DCP1"/>
    <property type="match status" value="1"/>
</dbReference>
<dbReference type="Pfam" id="PF16741">
    <property type="entry name" value="mRNA_decap_C"/>
    <property type="match status" value="1"/>
</dbReference>
<keyword evidence="9" id="KW-1185">Reference proteome</keyword>
<evidence type="ECO:0000256" key="2">
    <source>
        <dbReference type="ARBA" id="ARBA00008778"/>
    </source>
</evidence>
<dbReference type="GO" id="GO:0000184">
    <property type="term" value="P:nuclear-transcribed mRNA catabolic process, nonsense-mediated decay"/>
    <property type="evidence" value="ECO:0007669"/>
    <property type="project" value="UniProtKB-KW"/>
</dbReference>
<evidence type="ECO:0000259" key="7">
    <source>
        <dbReference type="Pfam" id="PF16741"/>
    </source>
</evidence>
<evidence type="ECO:0000313" key="8">
    <source>
        <dbReference type="EMBL" id="VDM27862.1"/>
    </source>
</evidence>
<dbReference type="WBParaSite" id="TCNE_0000231401-mRNA-1">
    <property type="protein sequence ID" value="TCNE_0000231401-mRNA-1"/>
    <property type="gene ID" value="TCNE_0000231401"/>
</dbReference>
<reference evidence="8 9" key="2">
    <citation type="submission" date="2018-11" db="EMBL/GenBank/DDBJ databases">
        <authorList>
            <consortium name="Pathogen Informatics"/>
        </authorList>
    </citation>
    <scope>NUCLEOTIDE SEQUENCE [LARGE SCALE GENOMIC DNA]</scope>
</reference>
<evidence type="ECO:0000256" key="1">
    <source>
        <dbReference type="ARBA" id="ARBA00004496"/>
    </source>
</evidence>
<proteinExistence type="inferred from homology"/>
<comment type="similarity">
    <text evidence="2">Belongs to the DCP1 family.</text>
</comment>
<evidence type="ECO:0000313" key="10">
    <source>
        <dbReference type="WBParaSite" id="TCNE_0000231401-mRNA-1"/>
    </source>
</evidence>
<keyword evidence="3" id="KW-0963">Cytoplasm</keyword>